<organism evidence="1 2">
    <name type="scientific">Russula earlei</name>
    <dbReference type="NCBI Taxonomy" id="71964"/>
    <lineage>
        <taxon>Eukaryota</taxon>
        <taxon>Fungi</taxon>
        <taxon>Dikarya</taxon>
        <taxon>Basidiomycota</taxon>
        <taxon>Agaricomycotina</taxon>
        <taxon>Agaricomycetes</taxon>
        <taxon>Russulales</taxon>
        <taxon>Russulaceae</taxon>
        <taxon>Russula</taxon>
    </lineage>
</organism>
<accession>A0ACC0UB19</accession>
<dbReference type="EMBL" id="JAGFNK010000078">
    <property type="protein sequence ID" value="KAI9508813.1"/>
    <property type="molecule type" value="Genomic_DNA"/>
</dbReference>
<reference evidence="1" key="1">
    <citation type="submission" date="2021-03" db="EMBL/GenBank/DDBJ databases">
        <title>Evolutionary priming and transition to the ectomycorrhizal habit in an iconic lineage of mushroom-forming fungi: is preadaptation a requirement?</title>
        <authorList>
            <consortium name="DOE Joint Genome Institute"/>
            <person name="Looney B.P."/>
            <person name="Miyauchi S."/>
            <person name="Morin E."/>
            <person name="Drula E."/>
            <person name="Courty P.E."/>
            <person name="Chicoki N."/>
            <person name="Fauchery L."/>
            <person name="Kohler A."/>
            <person name="Kuo A."/>
            <person name="LaButti K."/>
            <person name="Pangilinan J."/>
            <person name="Lipzen A."/>
            <person name="Riley R."/>
            <person name="Andreopoulos W."/>
            <person name="He G."/>
            <person name="Johnson J."/>
            <person name="Barry K.W."/>
            <person name="Grigoriev I.V."/>
            <person name="Nagy L."/>
            <person name="Hibbett D."/>
            <person name="Henrissat B."/>
            <person name="Matheny P.B."/>
            <person name="Labbe J."/>
            <person name="Martin A.F."/>
        </authorList>
    </citation>
    <scope>NUCLEOTIDE SEQUENCE</scope>
    <source>
        <strain evidence="1">BPL698</strain>
    </source>
</reference>
<gene>
    <name evidence="1" type="ORF">F5148DRAFT_837217</name>
</gene>
<evidence type="ECO:0000313" key="1">
    <source>
        <dbReference type="EMBL" id="KAI9508813.1"/>
    </source>
</evidence>
<proteinExistence type="predicted"/>
<sequence length="131" mass="14762">MLLFTTARYAFRTILLPATLFILPFEGKHKNAASAFPSDVYTSMAKHMELASHGQKYAPYLPHEKSQQLTIPTGFSAHPGFVSRRFGASVGQAREKVGLERRWKHSTWLVLPHLIDLSLEAELIPDCWALV</sequence>
<comment type="caution">
    <text evidence="1">The sequence shown here is derived from an EMBL/GenBank/DDBJ whole genome shotgun (WGS) entry which is preliminary data.</text>
</comment>
<keyword evidence="2" id="KW-1185">Reference proteome</keyword>
<evidence type="ECO:0000313" key="2">
    <source>
        <dbReference type="Proteomes" id="UP001207468"/>
    </source>
</evidence>
<name>A0ACC0UB19_9AGAM</name>
<dbReference type="Proteomes" id="UP001207468">
    <property type="component" value="Unassembled WGS sequence"/>
</dbReference>
<protein>
    <submittedName>
        <fullName evidence="1">Uncharacterized protein</fullName>
    </submittedName>
</protein>